<dbReference type="Proteomes" id="UP001178507">
    <property type="component" value="Unassembled WGS sequence"/>
</dbReference>
<evidence type="ECO:0000313" key="2">
    <source>
        <dbReference type="EMBL" id="CAJ1375664.1"/>
    </source>
</evidence>
<evidence type="ECO:0000313" key="3">
    <source>
        <dbReference type="Proteomes" id="UP001178507"/>
    </source>
</evidence>
<accession>A0AA36HUM3</accession>
<organism evidence="2 3">
    <name type="scientific">Effrenium voratum</name>
    <dbReference type="NCBI Taxonomy" id="2562239"/>
    <lineage>
        <taxon>Eukaryota</taxon>
        <taxon>Sar</taxon>
        <taxon>Alveolata</taxon>
        <taxon>Dinophyceae</taxon>
        <taxon>Suessiales</taxon>
        <taxon>Symbiodiniaceae</taxon>
        <taxon>Effrenium</taxon>
    </lineage>
</organism>
<evidence type="ECO:0008006" key="4">
    <source>
        <dbReference type="Google" id="ProtNLM"/>
    </source>
</evidence>
<gene>
    <name evidence="2" type="ORF">EVOR1521_LOCUS4890</name>
</gene>
<evidence type="ECO:0000256" key="1">
    <source>
        <dbReference type="SAM" id="SignalP"/>
    </source>
</evidence>
<keyword evidence="1" id="KW-0732">Signal</keyword>
<dbReference type="InterPro" id="IPR036034">
    <property type="entry name" value="PDZ_sf"/>
</dbReference>
<dbReference type="EMBL" id="CAUJNA010000335">
    <property type="protein sequence ID" value="CAJ1375664.1"/>
    <property type="molecule type" value="Genomic_DNA"/>
</dbReference>
<comment type="caution">
    <text evidence="2">The sequence shown here is derived from an EMBL/GenBank/DDBJ whole genome shotgun (WGS) entry which is preliminary data.</text>
</comment>
<dbReference type="Gene3D" id="2.30.42.10">
    <property type="match status" value="1"/>
</dbReference>
<proteinExistence type="predicted"/>
<feature type="chain" id="PRO_5041466700" description="PDZ domain-containing protein" evidence="1">
    <location>
        <begin position="24"/>
        <end position="228"/>
    </location>
</feature>
<protein>
    <recommendedName>
        <fullName evidence="4">PDZ domain-containing protein</fullName>
    </recommendedName>
</protein>
<dbReference type="AlphaFoldDB" id="A0AA36HUM3"/>
<dbReference type="SUPFAM" id="SSF50156">
    <property type="entry name" value="PDZ domain-like"/>
    <property type="match status" value="1"/>
</dbReference>
<dbReference type="Gene3D" id="3.40.30.10">
    <property type="entry name" value="Glutaredoxin"/>
    <property type="match status" value="1"/>
</dbReference>
<name>A0AA36HUM3_9DINO</name>
<sequence>MAVWFFGLSGLMVLNSQVSKRWAQRGLRIKRVDEATGLSWTTLGAGESPAYADVVIVMDQLPKSRLGINLVHKQRKVSRVVVREAFNAGWRVGDEVLEVEGKQVRSNAAAQRAVRRALKRHARAGGSLKFKVRRWAVRDGSRGMLQLTKDGHREHLVPMVDIVRGVLKDYQAVLFMEGTLQKPNSRLSRLIIRALDAQRVAFKAIDCSDEKANPGIRKIAKEVSGEEA</sequence>
<reference evidence="2" key="1">
    <citation type="submission" date="2023-08" db="EMBL/GenBank/DDBJ databases">
        <authorList>
            <person name="Chen Y."/>
            <person name="Shah S."/>
            <person name="Dougan E. K."/>
            <person name="Thang M."/>
            <person name="Chan C."/>
        </authorList>
    </citation>
    <scope>NUCLEOTIDE SEQUENCE</scope>
</reference>
<feature type="signal peptide" evidence="1">
    <location>
        <begin position="1"/>
        <end position="23"/>
    </location>
</feature>
<keyword evidence="3" id="KW-1185">Reference proteome</keyword>